<dbReference type="Proteomes" id="UP001500403">
    <property type="component" value="Unassembled WGS sequence"/>
</dbReference>
<accession>A0ABP6JCZ4</accession>
<evidence type="ECO:0000313" key="1">
    <source>
        <dbReference type="EMBL" id="GAA2929313.1"/>
    </source>
</evidence>
<comment type="caution">
    <text evidence="1">The sequence shown here is derived from an EMBL/GenBank/DDBJ whole genome shotgun (WGS) entry which is preliminary data.</text>
</comment>
<name>A0ABP6JCZ4_9ACTN</name>
<dbReference type="RefSeq" id="WP_344491829.1">
    <property type="nucleotide sequence ID" value="NZ_BAAAUD010000013.1"/>
</dbReference>
<gene>
    <name evidence="1" type="ORF">GCM10010446_12300</name>
</gene>
<keyword evidence="2" id="KW-1185">Reference proteome</keyword>
<organism evidence="1 2">
    <name type="scientific">Streptomyces enissocaesilis</name>
    <dbReference type="NCBI Taxonomy" id="332589"/>
    <lineage>
        <taxon>Bacteria</taxon>
        <taxon>Bacillati</taxon>
        <taxon>Actinomycetota</taxon>
        <taxon>Actinomycetes</taxon>
        <taxon>Kitasatosporales</taxon>
        <taxon>Streptomycetaceae</taxon>
        <taxon>Streptomyces</taxon>
        <taxon>Streptomyces rochei group</taxon>
    </lineage>
</organism>
<sequence length="79" mass="8721">MDQPSTPTPLLNKAQLKEWLGVSDFWVKDRLSNDPTFVEQCVIDLAPPGSERRTLRFHLAATAAYLGIPADRQPVTSAA</sequence>
<dbReference type="EMBL" id="BAAAUD010000013">
    <property type="protein sequence ID" value="GAA2929313.1"/>
    <property type="molecule type" value="Genomic_DNA"/>
</dbReference>
<protein>
    <submittedName>
        <fullName evidence="1">Uncharacterized protein</fullName>
    </submittedName>
</protein>
<reference evidence="2" key="1">
    <citation type="journal article" date="2019" name="Int. J. Syst. Evol. Microbiol.">
        <title>The Global Catalogue of Microorganisms (GCM) 10K type strain sequencing project: providing services to taxonomists for standard genome sequencing and annotation.</title>
        <authorList>
            <consortium name="The Broad Institute Genomics Platform"/>
            <consortium name="The Broad Institute Genome Sequencing Center for Infectious Disease"/>
            <person name="Wu L."/>
            <person name="Ma J."/>
        </authorList>
    </citation>
    <scope>NUCLEOTIDE SEQUENCE [LARGE SCALE GENOMIC DNA]</scope>
    <source>
        <strain evidence="2">JCM 9088</strain>
    </source>
</reference>
<proteinExistence type="predicted"/>
<evidence type="ECO:0000313" key="2">
    <source>
        <dbReference type="Proteomes" id="UP001500403"/>
    </source>
</evidence>